<dbReference type="PRINTS" id="PR00038">
    <property type="entry name" value="HTHLUXR"/>
</dbReference>
<evidence type="ECO:0000259" key="3">
    <source>
        <dbReference type="PROSITE" id="PS50043"/>
    </source>
</evidence>
<dbReference type="GO" id="GO:0004016">
    <property type="term" value="F:adenylate cyclase activity"/>
    <property type="evidence" value="ECO:0007669"/>
    <property type="project" value="TreeGrafter"/>
</dbReference>
<feature type="domain" description="HTH luxR-type" evidence="3">
    <location>
        <begin position="858"/>
        <end position="923"/>
    </location>
</feature>
<dbReference type="PANTHER" id="PTHR16305:SF35">
    <property type="entry name" value="TRANSCRIPTIONAL ACTIVATOR DOMAIN"/>
    <property type="match status" value="1"/>
</dbReference>
<dbReference type="AlphaFoldDB" id="A0A8J3P9L6"/>
<evidence type="ECO:0000256" key="2">
    <source>
        <dbReference type="ARBA" id="ARBA00022840"/>
    </source>
</evidence>
<dbReference type="InterPro" id="IPR036388">
    <property type="entry name" value="WH-like_DNA-bd_sf"/>
</dbReference>
<dbReference type="Gene3D" id="1.10.10.10">
    <property type="entry name" value="Winged helix-like DNA-binding domain superfamily/Winged helix DNA-binding domain"/>
    <property type="match status" value="1"/>
</dbReference>
<name>A0A8J3P9L6_9ACTN</name>
<dbReference type="GO" id="GO:0005524">
    <property type="term" value="F:ATP binding"/>
    <property type="evidence" value="ECO:0007669"/>
    <property type="project" value="UniProtKB-KW"/>
</dbReference>
<protein>
    <submittedName>
        <fullName evidence="4">Putative transcriptional regulator, LuxR family protein</fullName>
    </submittedName>
</protein>
<dbReference type="SMART" id="SM00421">
    <property type="entry name" value="HTH_LUXR"/>
    <property type="match status" value="1"/>
</dbReference>
<keyword evidence="5" id="KW-1185">Reference proteome</keyword>
<evidence type="ECO:0000256" key="1">
    <source>
        <dbReference type="ARBA" id="ARBA00022741"/>
    </source>
</evidence>
<dbReference type="GO" id="GO:0006355">
    <property type="term" value="P:regulation of DNA-templated transcription"/>
    <property type="evidence" value="ECO:0007669"/>
    <property type="project" value="InterPro"/>
</dbReference>
<accession>A0A8J3P9L6</accession>
<dbReference type="PANTHER" id="PTHR16305">
    <property type="entry name" value="TESTICULAR SOLUBLE ADENYLYL CYCLASE"/>
    <property type="match status" value="1"/>
</dbReference>
<dbReference type="InterPro" id="IPR000792">
    <property type="entry name" value="Tscrpt_reg_LuxR_C"/>
</dbReference>
<dbReference type="Pfam" id="PF00196">
    <property type="entry name" value="GerE"/>
    <property type="match status" value="1"/>
</dbReference>
<dbReference type="CDD" id="cd06170">
    <property type="entry name" value="LuxR_C_like"/>
    <property type="match status" value="1"/>
</dbReference>
<evidence type="ECO:0000313" key="5">
    <source>
        <dbReference type="Proteomes" id="UP000630887"/>
    </source>
</evidence>
<dbReference type="SUPFAM" id="SSF46894">
    <property type="entry name" value="C-terminal effector domain of the bipartite response regulators"/>
    <property type="match status" value="1"/>
</dbReference>
<dbReference type="Proteomes" id="UP000630887">
    <property type="component" value="Unassembled WGS sequence"/>
</dbReference>
<keyword evidence="1" id="KW-0547">Nucleotide-binding</keyword>
<keyword evidence="2" id="KW-0067">ATP-binding</keyword>
<dbReference type="GO" id="GO:0005737">
    <property type="term" value="C:cytoplasm"/>
    <property type="evidence" value="ECO:0007669"/>
    <property type="project" value="TreeGrafter"/>
</dbReference>
<organism evidence="4 5">
    <name type="scientific">Catellatospora coxensis</name>
    <dbReference type="NCBI Taxonomy" id="310354"/>
    <lineage>
        <taxon>Bacteria</taxon>
        <taxon>Bacillati</taxon>
        <taxon>Actinomycetota</taxon>
        <taxon>Actinomycetes</taxon>
        <taxon>Micromonosporales</taxon>
        <taxon>Micromonosporaceae</taxon>
        <taxon>Catellatospora</taxon>
    </lineage>
</organism>
<comment type="caution">
    <text evidence="4">The sequence shown here is derived from an EMBL/GenBank/DDBJ whole genome shotgun (WGS) entry which is preliminary data.</text>
</comment>
<dbReference type="InterPro" id="IPR041664">
    <property type="entry name" value="AAA_16"/>
</dbReference>
<dbReference type="PROSITE" id="PS50043">
    <property type="entry name" value="HTH_LUXR_2"/>
    <property type="match status" value="1"/>
</dbReference>
<evidence type="ECO:0000313" key="4">
    <source>
        <dbReference type="EMBL" id="GIG08942.1"/>
    </source>
</evidence>
<sequence length="928" mass="99666">MGVPTTDTQVELKGRRQETAAIDHALADARIGASAVLVLRGEAGIGKTALLDYAESQARGFQLATVCGVESEMELPYAALHQLCTPQLEHLPHLPAPQREALSVAFGLLTGNTPDRFMVGLAVLSLLGGAADEPLAWLIDDAQWVDDASLQVLAFVARRLQAERVAMVFAVREPAHPRPLPGLAELTVPRLSDADARSLLAAALRMPLDPQVRDRVVAEAHGNPLALLQVPRALPPADLAGGFWLPEGRSTESDLERCFAHEVRALPTDTQRLLLTAAADPTGDTRLVWRAADLQAIPTAAAAPAEATGLIELGRRAQFRHPIVRSAIYRSASVADRRAAHRALADATDPDLAPDRRAFHRARAATQPDERIAEALEQSADRARRRGGAAATAAFLRWATELTPDPARRVGRALAAAKAAFDLGALDQAHHLLADAETGPLDDLQRAELERLRARLVHAQVRGADTARRLLTAATRLKPLDTALARETLLEAAGAAIFAGRLGRGAHEVAHAARACPDAPQPNRVTDALLDAVTCWILDGHSASADAIRRALRVARREQSTEHGGDPAGWLLLSSPVTPEPLAPEVWDDDAWHELATGATDLARRAGALAVLPLALTHQACFHVHAGELDTAATLIGEAAAVSQETGSTPLLYTSLLLHAWQAAEQQVLDTIEHGIRDVLARGEGRALAIADYASAVLYNGLGRYDTALAAALRVCEHEDMGIFGWALSELVEVAARAGQRDTAQQALERLTPRTRASATTWAAGTEARCRAVLADGPAADELFQESIEHLGQTRISLQLARTHLLYGEWLRRHHRRQESRMQLRTAYEAFTRAGAAGFADRARRELAATGETVRKRSVSPLAALTGQEAEIARLARDGHTNPEIAAQLFISPRTVEWHLGNVFTKLGVSSRRHLHEALPPAGLPAGV</sequence>
<dbReference type="Pfam" id="PF13191">
    <property type="entry name" value="AAA_16"/>
    <property type="match status" value="1"/>
</dbReference>
<dbReference type="InterPro" id="IPR016032">
    <property type="entry name" value="Sig_transdc_resp-reg_C-effctor"/>
</dbReference>
<proteinExistence type="predicted"/>
<reference evidence="4 5" key="1">
    <citation type="submission" date="2021-01" db="EMBL/GenBank/DDBJ databases">
        <title>Whole genome shotgun sequence of Catellatospora coxensis NBRC 107359.</title>
        <authorList>
            <person name="Komaki H."/>
            <person name="Tamura T."/>
        </authorList>
    </citation>
    <scope>NUCLEOTIDE SEQUENCE [LARGE SCALE GENOMIC DNA]</scope>
    <source>
        <strain evidence="4 5">NBRC 107359</strain>
    </source>
</reference>
<dbReference type="EMBL" id="BONI01000055">
    <property type="protein sequence ID" value="GIG08942.1"/>
    <property type="molecule type" value="Genomic_DNA"/>
</dbReference>
<gene>
    <name evidence="4" type="ORF">Cco03nite_56420</name>
</gene>
<dbReference type="PROSITE" id="PS00622">
    <property type="entry name" value="HTH_LUXR_1"/>
    <property type="match status" value="1"/>
</dbReference>
<dbReference type="GO" id="GO:0003677">
    <property type="term" value="F:DNA binding"/>
    <property type="evidence" value="ECO:0007669"/>
    <property type="project" value="InterPro"/>
</dbReference>